<sequence length="574" mass="64679">TLINGAYTLPEYDRYEQGWGRLDLHTSLSDFEYFDSYSNSVNLSTGDSWNVTYTIPDKTHFLNATLVWTDYPRTDSAGKDLVNDLDLKLVCPEGNSYFGNDFDNSGNIDTVNNVEQVIFEPCVGGSYKIYVNASNVPEGPQNFALVMSAKEREKPSVVMDYSPDRPVNSSEELNITANFDHDMVSPVNITIELDDYLDVNNQTMSGSGNTWYYDYKVNSTFNGTANVSIAGQDNFGLKNKPAINAQFIIDSEQPKIELNAPLVENIKGPGIIFEFNVTDNLDEDVEWILFINETKHLTGTGTGDIQKGVTDLDTGNYEWNVVVVDHAKNRNVSNSHHFYFEKDPLTCSFTVNKTRGIAPLTVEFNDTSNHSIANEWDFDDGTILKNETKLNHTFTKPGKYQVKLTVFDAFNNIEQKSLYIHAEYGSVNQLSSISPNQSYTNTSMFKGSPDSKRLIESTGIDGFGYKFRSSENKTIQVNITTLISTTTELENDISELGAGVLPNFYYNISVDDNEWYDNVSSVELIVYYNSTKIGNLNIDESTLKLYRYTNHTWTELDHTKITQLDDDFGTVLYS</sequence>
<dbReference type="Pfam" id="PF18911">
    <property type="entry name" value="PKD_4"/>
    <property type="match status" value="1"/>
</dbReference>
<dbReference type="InterPro" id="IPR013783">
    <property type="entry name" value="Ig-like_fold"/>
</dbReference>
<dbReference type="InterPro" id="IPR008979">
    <property type="entry name" value="Galactose-bd-like_sf"/>
</dbReference>
<dbReference type="AlphaFoldDB" id="A0A424YPS5"/>
<dbReference type="SUPFAM" id="SSF49299">
    <property type="entry name" value="PKD domain"/>
    <property type="match status" value="1"/>
</dbReference>
<dbReference type="InterPro" id="IPR022409">
    <property type="entry name" value="PKD/Chitinase_dom"/>
</dbReference>
<dbReference type="SUPFAM" id="SSF49785">
    <property type="entry name" value="Galactose-binding domain-like"/>
    <property type="match status" value="1"/>
</dbReference>
<feature type="domain" description="PKD" evidence="1">
    <location>
        <begin position="368"/>
        <end position="427"/>
    </location>
</feature>
<name>A0A424YPS5_9EURY</name>
<evidence type="ECO:0000313" key="3">
    <source>
        <dbReference type="Proteomes" id="UP000284763"/>
    </source>
</evidence>
<feature type="non-terminal residue" evidence="2">
    <location>
        <position position="574"/>
    </location>
</feature>
<accession>A0A424YPS5</accession>
<comment type="caution">
    <text evidence="2">The sequence shown here is derived from an EMBL/GenBank/DDBJ whole genome shotgun (WGS) entry which is preliminary data.</text>
</comment>
<dbReference type="CDD" id="cd00146">
    <property type="entry name" value="PKD"/>
    <property type="match status" value="1"/>
</dbReference>
<evidence type="ECO:0000259" key="1">
    <source>
        <dbReference type="PROSITE" id="PS50093"/>
    </source>
</evidence>
<reference evidence="2 3" key="1">
    <citation type="submission" date="2018-08" db="EMBL/GenBank/DDBJ databases">
        <title>The metabolism and importance of syntrophic acetate oxidation coupled to methane or sulfide production in haloalkaline environments.</title>
        <authorList>
            <person name="Timmers P.H.A."/>
            <person name="Vavourakis C.D."/>
            <person name="Sorokin D.Y."/>
            <person name="Sinninghe Damste J.S."/>
            <person name="Muyzer G."/>
            <person name="Stams A.J.M."/>
            <person name="Plugge C.M."/>
        </authorList>
    </citation>
    <scope>NUCLEOTIDE SEQUENCE [LARGE SCALE GENOMIC DNA]</scope>
    <source>
        <strain evidence="2">MSAO_Arc3</strain>
    </source>
</reference>
<organism evidence="2 3">
    <name type="scientific">Methanosalsum natronophilum</name>
    <dbReference type="NCBI Taxonomy" id="768733"/>
    <lineage>
        <taxon>Archaea</taxon>
        <taxon>Methanobacteriati</taxon>
        <taxon>Methanobacteriota</taxon>
        <taxon>Stenosarchaea group</taxon>
        <taxon>Methanomicrobia</taxon>
        <taxon>Methanosarcinales</taxon>
        <taxon>Methanosarcinaceae</taxon>
        <taxon>Methanosalsum</taxon>
    </lineage>
</organism>
<dbReference type="InterPro" id="IPR000601">
    <property type="entry name" value="PKD_dom"/>
</dbReference>
<dbReference type="Gene3D" id="2.60.40.10">
    <property type="entry name" value="Immunoglobulins"/>
    <property type="match status" value="1"/>
</dbReference>
<dbReference type="Proteomes" id="UP000284763">
    <property type="component" value="Unassembled WGS sequence"/>
</dbReference>
<gene>
    <name evidence="2" type="ORF">D5R95_08420</name>
</gene>
<protein>
    <submittedName>
        <fullName evidence="2">PKD domain-containing protein</fullName>
    </submittedName>
</protein>
<dbReference type="PROSITE" id="PS50093">
    <property type="entry name" value="PKD"/>
    <property type="match status" value="1"/>
</dbReference>
<feature type="non-terminal residue" evidence="2">
    <location>
        <position position="1"/>
    </location>
</feature>
<dbReference type="Gene3D" id="2.60.120.380">
    <property type="match status" value="1"/>
</dbReference>
<proteinExistence type="predicted"/>
<dbReference type="InterPro" id="IPR035986">
    <property type="entry name" value="PKD_dom_sf"/>
</dbReference>
<dbReference type="SMART" id="SM00089">
    <property type="entry name" value="PKD"/>
    <property type="match status" value="1"/>
</dbReference>
<evidence type="ECO:0000313" key="2">
    <source>
        <dbReference type="EMBL" id="RQD80977.1"/>
    </source>
</evidence>
<dbReference type="EMBL" id="QZAB01000533">
    <property type="protein sequence ID" value="RQD80977.1"/>
    <property type="molecule type" value="Genomic_DNA"/>
</dbReference>